<sequence>MMRHIHCILMQLFSSRRRGSQSSCLLYRTPIGRFMLLQYLLHLGFGNPFSRKHVEISTLHIKPSPEELQC</sequence>
<dbReference type="Proteomes" id="UP001146120">
    <property type="component" value="Unassembled WGS sequence"/>
</dbReference>
<keyword evidence="2" id="KW-1185">Reference proteome</keyword>
<reference evidence="1" key="1">
    <citation type="submission" date="2022-11" db="EMBL/GenBank/DDBJ databases">
        <authorList>
            <person name="Morgan W.R."/>
            <person name="Tartar A."/>
        </authorList>
    </citation>
    <scope>NUCLEOTIDE SEQUENCE</scope>
    <source>
        <strain evidence="1">ARSEF 373</strain>
    </source>
</reference>
<evidence type="ECO:0000313" key="1">
    <source>
        <dbReference type="EMBL" id="DAZ99261.1"/>
    </source>
</evidence>
<reference evidence="1" key="2">
    <citation type="journal article" date="2023" name="Microbiol Resour">
        <title>Decontamination and Annotation of the Draft Genome Sequence of the Oomycete Lagenidium giganteum ARSEF 373.</title>
        <authorList>
            <person name="Morgan W.R."/>
            <person name="Tartar A."/>
        </authorList>
    </citation>
    <scope>NUCLEOTIDE SEQUENCE</scope>
    <source>
        <strain evidence="1">ARSEF 373</strain>
    </source>
</reference>
<dbReference type="AlphaFoldDB" id="A0AAV2Z1B5"/>
<comment type="caution">
    <text evidence="1">The sequence shown here is derived from an EMBL/GenBank/DDBJ whole genome shotgun (WGS) entry which is preliminary data.</text>
</comment>
<dbReference type="EMBL" id="DAKRPA010000087">
    <property type="protein sequence ID" value="DAZ99261.1"/>
    <property type="molecule type" value="Genomic_DNA"/>
</dbReference>
<evidence type="ECO:0000313" key="2">
    <source>
        <dbReference type="Proteomes" id="UP001146120"/>
    </source>
</evidence>
<proteinExistence type="predicted"/>
<name>A0AAV2Z1B5_9STRA</name>
<organism evidence="1 2">
    <name type="scientific">Lagenidium giganteum</name>
    <dbReference type="NCBI Taxonomy" id="4803"/>
    <lineage>
        <taxon>Eukaryota</taxon>
        <taxon>Sar</taxon>
        <taxon>Stramenopiles</taxon>
        <taxon>Oomycota</taxon>
        <taxon>Peronosporomycetes</taxon>
        <taxon>Pythiales</taxon>
        <taxon>Pythiaceae</taxon>
    </lineage>
</organism>
<protein>
    <submittedName>
        <fullName evidence="1">Uncharacterized protein</fullName>
    </submittedName>
</protein>
<accession>A0AAV2Z1B5</accession>
<gene>
    <name evidence="1" type="ORF">N0F65_008128</name>
</gene>